<accession>A0A926HUE1</accession>
<dbReference type="RefSeq" id="WP_249299594.1">
    <property type="nucleotide sequence ID" value="NZ_JACRSP010000002.1"/>
</dbReference>
<reference evidence="1" key="1">
    <citation type="submission" date="2020-08" db="EMBL/GenBank/DDBJ databases">
        <title>Genome public.</title>
        <authorList>
            <person name="Liu C."/>
            <person name="Sun Q."/>
        </authorList>
    </citation>
    <scope>NUCLEOTIDE SEQUENCE</scope>
    <source>
        <strain evidence="1">BX7</strain>
    </source>
</reference>
<evidence type="ECO:0000313" key="2">
    <source>
        <dbReference type="Proteomes" id="UP000620366"/>
    </source>
</evidence>
<evidence type="ECO:0008006" key="3">
    <source>
        <dbReference type="Google" id="ProtNLM"/>
    </source>
</evidence>
<comment type="caution">
    <text evidence="1">The sequence shown here is derived from an EMBL/GenBank/DDBJ whole genome shotgun (WGS) entry which is preliminary data.</text>
</comment>
<proteinExistence type="predicted"/>
<name>A0A926HUE1_9FIRM</name>
<dbReference type="Proteomes" id="UP000620366">
    <property type="component" value="Unassembled WGS sequence"/>
</dbReference>
<dbReference type="AlphaFoldDB" id="A0A926HUE1"/>
<keyword evidence="2" id="KW-1185">Reference proteome</keyword>
<sequence length="116" mass="12557">MTQIEQLTLTVGIVDRGKGENMTAIARELGVRRATILLGLGTANSEILDYLGLGETEKDVVLMGIPEALRERLFAVLTERMQLDQPGHGILFCVPMTAIGGLRAMGMLMGDKEGTR</sequence>
<dbReference type="SUPFAM" id="SSF54913">
    <property type="entry name" value="GlnB-like"/>
    <property type="match status" value="1"/>
</dbReference>
<evidence type="ECO:0000313" key="1">
    <source>
        <dbReference type="EMBL" id="MBC8535850.1"/>
    </source>
</evidence>
<dbReference type="EMBL" id="JACRSP010000002">
    <property type="protein sequence ID" value="MBC8535850.1"/>
    <property type="molecule type" value="Genomic_DNA"/>
</dbReference>
<gene>
    <name evidence="1" type="ORF">H8695_03985</name>
</gene>
<organism evidence="1 2">
    <name type="scientific">Feifania hominis</name>
    <dbReference type="NCBI Taxonomy" id="2763660"/>
    <lineage>
        <taxon>Bacteria</taxon>
        <taxon>Bacillati</taxon>
        <taxon>Bacillota</taxon>
        <taxon>Clostridia</taxon>
        <taxon>Eubacteriales</taxon>
        <taxon>Feifaniaceae</taxon>
        <taxon>Feifania</taxon>
    </lineage>
</organism>
<protein>
    <recommendedName>
        <fullName evidence="3">Nitrogen regulatory protein P-II</fullName>
    </recommendedName>
</protein>
<dbReference type="InterPro" id="IPR011322">
    <property type="entry name" value="N-reg_PII-like_a/b"/>
</dbReference>